<comment type="subcellular location">
    <subcellularLocation>
        <location evidence="1">Cell membrane</location>
        <topology evidence="1">Multi-pass membrane protein</topology>
    </subcellularLocation>
</comment>
<dbReference type="GO" id="GO:0005886">
    <property type="term" value="C:plasma membrane"/>
    <property type="evidence" value="ECO:0007669"/>
    <property type="project" value="UniProtKB-SubCell"/>
</dbReference>
<feature type="transmembrane region" description="Helical" evidence="7">
    <location>
        <begin position="168"/>
        <end position="188"/>
    </location>
</feature>
<accession>A0A374NX23</accession>
<comment type="caution">
    <text evidence="10">The sequence shown here is derived from an EMBL/GenBank/DDBJ whole genome shotgun (WGS) entry which is preliminary data.</text>
</comment>
<dbReference type="Gene3D" id="1.10.3720.10">
    <property type="entry name" value="MetI-like"/>
    <property type="match status" value="1"/>
</dbReference>
<feature type="transmembrane region" description="Helical" evidence="7">
    <location>
        <begin position="276"/>
        <end position="296"/>
    </location>
</feature>
<dbReference type="CDD" id="cd06261">
    <property type="entry name" value="TM_PBP2"/>
    <property type="match status" value="1"/>
</dbReference>
<dbReference type="InterPro" id="IPR051393">
    <property type="entry name" value="ABC_transporter_permease"/>
</dbReference>
<dbReference type="InterPro" id="IPR035906">
    <property type="entry name" value="MetI-like_sf"/>
</dbReference>
<dbReference type="AlphaFoldDB" id="A0A374NX23"/>
<feature type="transmembrane region" description="Helical" evidence="7">
    <location>
        <begin position="118"/>
        <end position="138"/>
    </location>
</feature>
<feature type="transmembrane region" description="Helical" evidence="7">
    <location>
        <begin position="12"/>
        <end position="33"/>
    </location>
</feature>
<name>A0A374NX23_9FIRM</name>
<dbReference type="Proteomes" id="UP001055091">
    <property type="component" value="Unassembled WGS sequence"/>
</dbReference>
<evidence type="ECO:0000256" key="2">
    <source>
        <dbReference type="ARBA" id="ARBA00022448"/>
    </source>
</evidence>
<reference evidence="9" key="2">
    <citation type="submission" date="2022-01" db="EMBL/GenBank/DDBJ databases">
        <title>Novel bile acid biosynthetic pathways are enriched in the microbiome of centenarians.</title>
        <authorList>
            <person name="Sato Y."/>
            <person name="Atarashi K."/>
            <person name="Plichta R.D."/>
            <person name="Arai Y."/>
            <person name="Sasajima S."/>
            <person name="Kearney M.S."/>
            <person name="Suda W."/>
            <person name="Takeshita K."/>
            <person name="Sasaki T."/>
            <person name="Okamoto S."/>
            <person name="Skelly N.A."/>
            <person name="Okamura Y."/>
            <person name="Vlamakis H."/>
            <person name="Li Y."/>
            <person name="Tanoue T."/>
            <person name="Takei H."/>
            <person name="Nittono H."/>
            <person name="Narushima S."/>
            <person name="Irie J."/>
            <person name="Itoh H."/>
            <person name="Moriya K."/>
            <person name="Sugiura Y."/>
            <person name="Suematsu M."/>
            <person name="Moritoki N."/>
            <person name="Shibata S."/>
            <person name="Littman R.D."/>
            <person name="Fischbach A.M."/>
            <person name="Uwamino Y."/>
            <person name="Inoue T."/>
            <person name="Honda A."/>
            <person name="Hattori M."/>
            <person name="Murai T."/>
            <person name="Xavier J.R."/>
            <person name="Hirose N."/>
            <person name="Honda K."/>
        </authorList>
    </citation>
    <scope>NUCLEOTIDE SEQUENCE</scope>
    <source>
        <strain evidence="9">CE91-St55</strain>
    </source>
</reference>
<evidence type="ECO:0000313" key="11">
    <source>
        <dbReference type="Proteomes" id="UP000263014"/>
    </source>
</evidence>
<dbReference type="Proteomes" id="UP000263014">
    <property type="component" value="Unassembled WGS sequence"/>
</dbReference>
<evidence type="ECO:0000313" key="10">
    <source>
        <dbReference type="EMBL" id="RGI95741.1"/>
    </source>
</evidence>
<evidence type="ECO:0000256" key="4">
    <source>
        <dbReference type="ARBA" id="ARBA00022692"/>
    </source>
</evidence>
<dbReference type="SUPFAM" id="SSF161098">
    <property type="entry name" value="MetI-like"/>
    <property type="match status" value="1"/>
</dbReference>
<evidence type="ECO:0000256" key="3">
    <source>
        <dbReference type="ARBA" id="ARBA00022475"/>
    </source>
</evidence>
<keyword evidence="5 7" id="KW-1133">Transmembrane helix</keyword>
<dbReference type="EMBL" id="QSON01000028">
    <property type="protein sequence ID" value="RGI95741.1"/>
    <property type="molecule type" value="Genomic_DNA"/>
</dbReference>
<dbReference type="RefSeq" id="WP_118033313.1">
    <property type="nucleotide sequence ID" value="NZ_BQNJ01000003.1"/>
</dbReference>
<keyword evidence="3" id="KW-1003">Cell membrane</keyword>
<feature type="domain" description="ABC transmembrane type-1" evidence="8">
    <location>
        <begin position="80"/>
        <end position="292"/>
    </location>
</feature>
<evidence type="ECO:0000259" key="8">
    <source>
        <dbReference type="PROSITE" id="PS50928"/>
    </source>
</evidence>
<organism evidence="10 11">
    <name type="scientific">Hungatella hathewayi</name>
    <dbReference type="NCBI Taxonomy" id="154046"/>
    <lineage>
        <taxon>Bacteria</taxon>
        <taxon>Bacillati</taxon>
        <taxon>Bacillota</taxon>
        <taxon>Clostridia</taxon>
        <taxon>Lachnospirales</taxon>
        <taxon>Lachnospiraceae</taxon>
        <taxon>Hungatella</taxon>
    </lineage>
</organism>
<dbReference type="PANTHER" id="PTHR30193">
    <property type="entry name" value="ABC TRANSPORTER PERMEASE PROTEIN"/>
    <property type="match status" value="1"/>
</dbReference>
<evidence type="ECO:0000313" key="9">
    <source>
        <dbReference type="EMBL" id="GKH04828.1"/>
    </source>
</evidence>
<proteinExistence type="predicted"/>
<keyword evidence="4 7" id="KW-0812">Transmembrane</keyword>
<gene>
    <name evidence="9" type="ORF">CE91St55_68090</name>
    <name evidence="10" type="ORF">DXD79_31080</name>
</gene>
<evidence type="ECO:0000256" key="7">
    <source>
        <dbReference type="SAM" id="Phobius"/>
    </source>
</evidence>
<dbReference type="GO" id="GO:0055085">
    <property type="term" value="P:transmembrane transport"/>
    <property type="evidence" value="ECO:0007669"/>
    <property type="project" value="InterPro"/>
</dbReference>
<evidence type="ECO:0000256" key="1">
    <source>
        <dbReference type="ARBA" id="ARBA00004651"/>
    </source>
</evidence>
<feature type="transmembrane region" description="Helical" evidence="7">
    <location>
        <begin position="85"/>
        <end position="106"/>
    </location>
</feature>
<reference evidence="10 11" key="1">
    <citation type="submission" date="2018-08" db="EMBL/GenBank/DDBJ databases">
        <title>A genome reference for cultivated species of the human gut microbiota.</title>
        <authorList>
            <person name="Zou Y."/>
            <person name="Xue W."/>
            <person name="Luo G."/>
        </authorList>
    </citation>
    <scope>NUCLEOTIDE SEQUENCE [LARGE SCALE GENOMIC DNA]</scope>
    <source>
        <strain evidence="10 11">TM09-12</strain>
    </source>
</reference>
<sequence length="306" mass="34691">MKQKEISQKTRKNIFITLFLLPTMICFCVFYLYPILTVFLSSFQKWDYTNLNQPEFYSPGHLLDNYNYIFTQYPYFSEALRNSCIWALCGLVIQVPIAVLVALALSKHRRGWKIARNVYIIPSIISSAAMGLIFLQLYNPKYGVINQIIRLFNSDFAENILIMPKVNFIALTCAYIFFAGTIMIMILGQISAIPTEIYEAAVLDRAIGWRRDIYITLPLIKDTLKTVSILAATSGFLLYNEVFFLTNGAAGTRSISFIIRELAVVSPRAQYARANAVGTIQIIGGALIILVINFIFRERKEKGGNV</sequence>
<protein>
    <submittedName>
        <fullName evidence="10">Sugar ABC transporter permease</fullName>
    </submittedName>
</protein>
<evidence type="ECO:0000256" key="5">
    <source>
        <dbReference type="ARBA" id="ARBA00022989"/>
    </source>
</evidence>
<keyword evidence="6 7" id="KW-0472">Membrane</keyword>
<dbReference type="InterPro" id="IPR000515">
    <property type="entry name" value="MetI-like"/>
</dbReference>
<dbReference type="PANTHER" id="PTHR30193:SF37">
    <property type="entry name" value="INNER MEMBRANE ABC TRANSPORTER PERMEASE PROTEIN YCJO"/>
    <property type="match status" value="1"/>
</dbReference>
<dbReference type="PROSITE" id="PS50928">
    <property type="entry name" value="ABC_TM1"/>
    <property type="match status" value="1"/>
</dbReference>
<dbReference type="EMBL" id="BQNJ01000003">
    <property type="protein sequence ID" value="GKH04828.1"/>
    <property type="molecule type" value="Genomic_DNA"/>
</dbReference>
<evidence type="ECO:0000256" key="6">
    <source>
        <dbReference type="ARBA" id="ARBA00023136"/>
    </source>
</evidence>
<keyword evidence="2" id="KW-0813">Transport</keyword>